<dbReference type="Proteomes" id="UP001165263">
    <property type="component" value="Unassembled WGS sequence"/>
</dbReference>
<feature type="active site" evidence="5">
    <location>
        <position position="688"/>
    </location>
</feature>
<dbReference type="Pfam" id="PF00295">
    <property type="entry name" value="Glyco_hydro_28"/>
    <property type="match status" value="1"/>
</dbReference>
<dbReference type="InterPro" id="IPR051801">
    <property type="entry name" value="GH28_Enzymes"/>
</dbReference>
<evidence type="ECO:0000256" key="2">
    <source>
        <dbReference type="ARBA" id="ARBA00022801"/>
    </source>
</evidence>
<reference evidence="8" key="1">
    <citation type="submission" date="2022-08" db="EMBL/GenBank/DDBJ databases">
        <title>Reclassification of Massilia species as members of the genera Telluria, Duganella, Pseudoduganella, Mokoshia gen. nov. and Zemynaea gen. nov. using orthogonal and non-orthogonal genome-based approaches.</title>
        <authorList>
            <person name="Bowman J.P."/>
        </authorList>
    </citation>
    <scope>NUCLEOTIDE SEQUENCE</scope>
    <source>
        <strain evidence="8">LMG 11547</strain>
    </source>
</reference>
<evidence type="ECO:0000313" key="9">
    <source>
        <dbReference type="Proteomes" id="UP001165263"/>
    </source>
</evidence>
<keyword evidence="2" id="KW-0378">Hydrolase</keyword>
<organism evidence="8 9">
    <name type="scientific">Telluria mixta</name>
    <dbReference type="NCBI Taxonomy" id="34071"/>
    <lineage>
        <taxon>Bacteria</taxon>
        <taxon>Pseudomonadati</taxon>
        <taxon>Pseudomonadota</taxon>
        <taxon>Betaproteobacteria</taxon>
        <taxon>Burkholderiales</taxon>
        <taxon>Oxalobacteraceae</taxon>
        <taxon>Telluria group</taxon>
        <taxon>Telluria</taxon>
    </lineage>
</organism>
<feature type="chain" id="PRO_5046781328" evidence="6">
    <location>
        <begin position="19"/>
        <end position="866"/>
    </location>
</feature>
<dbReference type="PANTHER" id="PTHR31339:SF9">
    <property type="entry name" value="PLASMIN AND FIBRONECTIN-BINDING PROTEIN A"/>
    <property type="match status" value="1"/>
</dbReference>
<evidence type="ECO:0000256" key="3">
    <source>
        <dbReference type="ARBA" id="ARBA00023085"/>
    </source>
</evidence>
<dbReference type="PROSITE" id="PS00503">
    <property type="entry name" value="PECTINESTERASE_2"/>
    <property type="match status" value="1"/>
</dbReference>
<feature type="signal peptide" evidence="6">
    <location>
        <begin position="1"/>
        <end position="18"/>
    </location>
</feature>
<protein>
    <submittedName>
        <fullName evidence="8">Pectinesterase family protein</fullName>
    </submittedName>
</protein>
<evidence type="ECO:0000256" key="6">
    <source>
        <dbReference type="SAM" id="SignalP"/>
    </source>
</evidence>
<evidence type="ECO:0000256" key="4">
    <source>
        <dbReference type="ARBA" id="ARBA00023295"/>
    </source>
</evidence>
<dbReference type="InterPro" id="IPR012334">
    <property type="entry name" value="Pectin_lyas_fold"/>
</dbReference>
<keyword evidence="4" id="KW-0326">Glycosidase</keyword>
<dbReference type="SUPFAM" id="SSF51126">
    <property type="entry name" value="Pectin lyase-like"/>
    <property type="match status" value="2"/>
</dbReference>
<comment type="similarity">
    <text evidence="1">Belongs to the glycosyl hydrolase 28 family.</text>
</comment>
<keyword evidence="9" id="KW-1185">Reference proteome</keyword>
<dbReference type="RefSeq" id="WP_259449401.1">
    <property type="nucleotide sequence ID" value="NZ_CP119520.1"/>
</dbReference>
<dbReference type="InterPro" id="IPR000070">
    <property type="entry name" value="Pectinesterase_cat"/>
</dbReference>
<dbReference type="InterPro" id="IPR033131">
    <property type="entry name" value="Pectinesterase_Asp_AS"/>
</dbReference>
<sequence length="866" mass="93564">MRRLAGLACMLASVGAHAQDTRTVREPVVPPACAVLIGETTNTGRDDAARIQAAIDKCAPGHAVVLAASNDKRSFVAGPLQLRDGVTLLVDKGATLYASTDPRLFDRGAGTCGTNDASGRGCRPFITLDGVRGAGIMGSGIIDGQGGQRIAGKEETWWQIARRAQKEKTRQNVPRLIQADQARDVTLYRITLKNSPNFHVTLNNVDGFTAWGVTIDTPHDARNTDGIDPISSRNVTIAHSIIRTGDDNVAIKAGAAGPTENVSIVLNRFYSGHGMSIGSETNGGVRRVLVENLTMDGTTSGLRIKSNDMRGGRVDGIVYRDVCLRGIRSPIEITTHYEQPAQPGALVPDYAGIRMERVRSTTPGRILLQGYDEAHPLALDLKDVAIAAGSDVKQEHARVQGGFGTAPDCTDRFLPFPEQAVRNPRPQLTPALAADYDYRTVLRYVGPVGNERVDPWDPLADPLATGAPLRADYTVDAHAAADGTTRFATVQAAVDHAVATGGTRRIVIRIAPGTYQELVYVPPGAPPITLDGGGADPQAVRISAALDASTTGAAYRDRYAAAFEHAAPGVRSMYDALKDLPALQTTGSATVWVRADGFQARNLTIENAYNRDGGVTHAECKGDNCPDTTGGSRVHHQAVALRVDGADKAQFERVRLLGLQDTLFLSSKDGTETVRSFFHDTHIEGDVDFIFGDTIAFFKDCDIHAIDGRAASYVAAPDTNRRARYGFVFDGCRFTSDAPGPARTQFYFARQWFHNERCTPYGFVPVDGYTCRLGDIDVYKAPNGTIRKRTLETVGKAVILRSRIGPHFEKTTPWSEWNRNGTLAHRPAQFSSDDYWDNLAGTPFPPSGPRPAPADIYLAEYDNTNE</sequence>
<accession>A0ABT2BYS2</accession>
<evidence type="ECO:0000256" key="1">
    <source>
        <dbReference type="ARBA" id="ARBA00008834"/>
    </source>
</evidence>
<name>A0ABT2BYS2_9BURK</name>
<keyword evidence="6" id="KW-0732">Signal</keyword>
<evidence type="ECO:0000256" key="5">
    <source>
        <dbReference type="PROSITE-ProRule" id="PRU10040"/>
    </source>
</evidence>
<keyword evidence="3" id="KW-0063">Aspartyl esterase</keyword>
<comment type="caution">
    <text evidence="8">The sequence shown here is derived from an EMBL/GenBank/DDBJ whole genome shotgun (WGS) entry which is preliminary data.</text>
</comment>
<dbReference type="EMBL" id="JANUHC010000004">
    <property type="protein sequence ID" value="MCS0630288.1"/>
    <property type="molecule type" value="Genomic_DNA"/>
</dbReference>
<evidence type="ECO:0000259" key="7">
    <source>
        <dbReference type="Pfam" id="PF01095"/>
    </source>
</evidence>
<dbReference type="InterPro" id="IPR000743">
    <property type="entry name" value="Glyco_hydro_28"/>
</dbReference>
<feature type="domain" description="Pectinesterase catalytic" evidence="7">
    <location>
        <begin position="634"/>
        <end position="752"/>
    </location>
</feature>
<evidence type="ECO:0000313" key="8">
    <source>
        <dbReference type="EMBL" id="MCS0630288.1"/>
    </source>
</evidence>
<proteinExistence type="inferred from homology"/>
<dbReference type="PANTHER" id="PTHR31339">
    <property type="entry name" value="PECTIN LYASE-RELATED"/>
    <property type="match status" value="1"/>
</dbReference>
<dbReference type="InterPro" id="IPR011050">
    <property type="entry name" value="Pectin_lyase_fold/virulence"/>
</dbReference>
<dbReference type="Pfam" id="PF01095">
    <property type="entry name" value="Pectinesterase"/>
    <property type="match status" value="1"/>
</dbReference>
<dbReference type="Gene3D" id="2.160.20.10">
    <property type="entry name" value="Single-stranded right-handed beta-helix, Pectin lyase-like"/>
    <property type="match status" value="2"/>
</dbReference>
<gene>
    <name evidence="8" type="ORF">NX786_13170</name>
</gene>